<reference evidence="2" key="1">
    <citation type="submission" date="2021-03" db="EMBL/GenBank/DDBJ databases">
        <title>Leucobacter chromiisoli sp. nov., isolated from chromium-containing soil of chemical plant.</title>
        <authorList>
            <person name="Xu Z."/>
        </authorList>
    </citation>
    <scope>NUCLEOTIDE SEQUENCE</scope>
    <source>
        <strain evidence="2">S27</strain>
    </source>
</reference>
<gene>
    <name evidence="2" type="ORF">J4H92_13730</name>
</gene>
<dbReference type="RefSeq" id="WP_208098757.1">
    <property type="nucleotide sequence ID" value="NZ_JAGDYM010000016.1"/>
</dbReference>
<dbReference type="EMBL" id="JAGDYM010000016">
    <property type="protein sequence ID" value="MBO1903003.1"/>
    <property type="molecule type" value="Genomic_DNA"/>
</dbReference>
<evidence type="ECO:0000259" key="1">
    <source>
        <dbReference type="Pfam" id="PF11706"/>
    </source>
</evidence>
<dbReference type="Pfam" id="PF11706">
    <property type="entry name" value="zf-CGNR"/>
    <property type="match status" value="1"/>
</dbReference>
<proteinExistence type="predicted"/>
<accession>A0A939ML57</accession>
<dbReference type="AlphaFoldDB" id="A0A939ML57"/>
<dbReference type="SUPFAM" id="SSF160904">
    <property type="entry name" value="Jann2411-like"/>
    <property type="match status" value="1"/>
</dbReference>
<dbReference type="Proteomes" id="UP000664382">
    <property type="component" value="Unassembled WGS sequence"/>
</dbReference>
<organism evidence="2 3">
    <name type="scientific">Leucobacter weissii</name>
    <dbReference type="NCBI Taxonomy" id="1983706"/>
    <lineage>
        <taxon>Bacteria</taxon>
        <taxon>Bacillati</taxon>
        <taxon>Actinomycetota</taxon>
        <taxon>Actinomycetes</taxon>
        <taxon>Micrococcales</taxon>
        <taxon>Microbacteriaceae</taxon>
        <taxon>Leucobacter</taxon>
    </lineage>
</organism>
<dbReference type="PANTHER" id="PTHR35525:SF3">
    <property type="entry name" value="BLL6575 PROTEIN"/>
    <property type="match status" value="1"/>
</dbReference>
<dbReference type="InterPro" id="IPR023286">
    <property type="entry name" value="ABATE_dom_sf"/>
</dbReference>
<feature type="domain" description="Zinc finger CGNR" evidence="1">
    <location>
        <begin position="114"/>
        <end position="157"/>
    </location>
</feature>
<sequence>MTAHDTELVVGFMNTIDLETGLDLLDREASYAGWCRERSLAPGDLDAARSVRDALRNAVVRRTGTVRAMTDGELRPVRLRATLTPDGVEVGGPDAPSAVIAAAARITSAGRWARVKICPGDDCGEAYYDRSRNSSRVWCDMAVCGNLAKVRANRARKHDGPGAKR</sequence>
<comment type="caution">
    <text evidence="2">The sequence shown here is derived from an EMBL/GenBank/DDBJ whole genome shotgun (WGS) entry which is preliminary data.</text>
</comment>
<protein>
    <submittedName>
        <fullName evidence="2">CGNR zinc finger domain-containing protein</fullName>
    </submittedName>
</protein>
<name>A0A939ML57_9MICO</name>
<evidence type="ECO:0000313" key="2">
    <source>
        <dbReference type="EMBL" id="MBO1903003.1"/>
    </source>
</evidence>
<dbReference type="InterPro" id="IPR010852">
    <property type="entry name" value="ABATE"/>
</dbReference>
<keyword evidence="3" id="KW-1185">Reference proteome</keyword>
<dbReference type="Gene3D" id="1.10.3300.10">
    <property type="entry name" value="Jann2411-like domain"/>
    <property type="match status" value="1"/>
</dbReference>
<evidence type="ECO:0000313" key="3">
    <source>
        <dbReference type="Proteomes" id="UP000664382"/>
    </source>
</evidence>
<dbReference type="InterPro" id="IPR021005">
    <property type="entry name" value="Znf_CGNR"/>
</dbReference>
<dbReference type="PANTHER" id="PTHR35525">
    <property type="entry name" value="BLL6575 PROTEIN"/>
    <property type="match status" value="1"/>
</dbReference>